<dbReference type="AlphaFoldDB" id="A0A3A1U218"/>
<proteinExistence type="predicted"/>
<evidence type="ECO:0000313" key="6">
    <source>
        <dbReference type="Proteomes" id="UP000265742"/>
    </source>
</evidence>
<feature type="domain" description="HTH gntR-type" evidence="4">
    <location>
        <begin position="7"/>
        <end position="74"/>
    </location>
</feature>
<dbReference type="Pfam" id="PF00392">
    <property type="entry name" value="GntR"/>
    <property type="match status" value="1"/>
</dbReference>
<dbReference type="SUPFAM" id="SSF46785">
    <property type="entry name" value="Winged helix' DNA-binding domain"/>
    <property type="match status" value="1"/>
</dbReference>
<dbReference type="SMART" id="SM00345">
    <property type="entry name" value="HTH_GNTR"/>
    <property type="match status" value="1"/>
</dbReference>
<keyword evidence="6" id="KW-1185">Reference proteome</keyword>
<dbReference type="GO" id="GO:0003700">
    <property type="term" value="F:DNA-binding transcription factor activity"/>
    <property type="evidence" value="ECO:0007669"/>
    <property type="project" value="InterPro"/>
</dbReference>
<accession>A0A3A1U218</accession>
<organism evidence="5 6">
    <name type="scientific">Amnibacterium setariae</name>
    <dbReference type="NCBI Taxonomy" id="2306585"/>
    <lineage>
        <taxon>Bacteria</taxon>
        <taxon>Bacillati</taxon>
        <taxon>Actinomycetota</taxon>
        <taxon>Actinomycetes</taxon>
        <taxon>Micrococcales</taxon>
        <taxon>Microbacteriaceae</taxon>
        <taxon>Amnibacterium</taxon>
    </lineage>
</organism>
<dbReference type="PANTHER" id="PTHR43537">
    <property type="entry name" value="TRANSCRIPTIONAL REGULATOR, GNTR FAMILY"/>
    <property type="match status" value="1"/>
</dbReference>
<dbReference type="InterPro" id="IPR000524">
    <property type="entry name" value="Tscrpt_reg_HTH_GntR"/>
</dbReference>
<dbReference type="Proteomes" id="UP000265742">
    <property type="component" value="Unassembled WGS sequence"/>
</dbReference>
<dbReference type="EMBL" id="QXTG01000002">
    <property type="protein sequence ID" value="RIX28985.1"/>
    <property type="molecule type" value="Genomic_DNA"/>
</dbReference>
<dbReference type="InterPro" id="IPR011711">
    <property type="entry name" value="GntR_C"/>
</dbReference>
<evidence type="ECO:0000256" key="1">
    <source>
        <dbReference type="ARBA" id="ARBA00023015"/>
    </source>
</evidence>
<name>A0A3A1U218_9MICO</name>
<dbReference type="PROSITE" id="PS50949">
    <property type="entry name" value="HTH_GNTR"/>
    <property type="match status" value="1"/>
</dbReference>
<dbReference type="GO" id="GO:0003677">
    <property type="term" value="F:DNA binding"/>
    <property type="evidence" value="ECO:0007669"/>
    <property type="project" value="UniProtKB-KW"/>
</dbReference>
<dbReference type="Gene3D" id="1.10.10.10">
    <property type="entry name" value="Winged helix-like DNA-binding domain superfamily/Winged helix DNA-binding domain"/>
    <property type="match status" value="1"/>
</dbReference>
<dbReference type="InterPro" id="IPR036390">
    <property type="entry name" value="WH_DNA-bd_sf"/>
</dbReference>
<dbReference type="Pfam" id="PF07729">
    <property type="entry name" value="FCD"/>
    <property type="match status" value="1"/>
</dbReference>
<keyword evidence="1" id="KW-0805">Transcription regulation</keyword>
<protein>
    <submittedName>
        <fullName evidence="5">GntR family transcriptional regulator</fullName>
    </submittedName>
</protein>
<evidence type="ECO:0000256" key="3">
    <source>
        <dbReference type="ARBA" id="ARBA00023163"/>
    </source>
</evidence>
<comment type="caution">
    <text evidence="5">The sequence shown here is derived from an EMBL/GenBank/DDBJ whole genome shotgun (WGS) entry which is preliminary data.</text>
</comment>
<evidence type="ECO:0000256" key="2">
    <source>
        <dbReference type="ARBA" id="ARBA00023125"/>
    </source>
</evidence>
<dbReference type="OrthoDB" id="3864082at2"/>
<dbReference type="SUPFAM" id="SSF48008">
    <property type="entry name" value="GntR ligand-binding domain-like"/>
    <property type="match status" value="1"/>
</dbReference>
<dbReference type="InterPro" id="IPR036388">
    <property type="entry name" value="WH-like_DNA-bd_sf"/>
</dbReference>
<reference evidence="6" key="1">
    <citation type="submission" date="2018-09" db="EMBL/GenBank/DDBJ databases">
        <authorList>
            <person name="Kim I."/>
        </authorList>
    </citation>
    <scope>NUCLEOTIDE SEQUENCE [LARGE SCALE GENOMIC DNA]</scope>
    <source>
        <strain evidence="6">DD4a</strain>
    </source>
</reference>
<keyword evidence="2" id="KW-0238">DNA-binding</keyword>
<dbReference type="PANTHER" id="PTHR43537:SF24">
    <property type="entry name" value="GLUCONATE OPERON TRANSCRIPTIONAL REPRESSOR"/>
    <property type="match status" value="1"/>
</dbReference>
<dbReference type="SMART" id="SM00895">
    <property type="entry name" value="FCD"/>
    <property type="match status" value="1"/>
</dbReference>
<sequence length="223" mass="24944">MLEAEHRSPSERVYALLRAEIMRGDVAPRSALRPQALADRCGVSLAVVRESLLRLVGEGLAERLPNRGFQVPAVDDERWQQLAAARKLLEPPMLRLAIEHGDLEWEAAVRAALHRLEGTPLTDSDGSPHFSDAWSEAHRRFHRALLAACGNPVLLEMSDRLWTATELARRWSVHRTPDRRFVDEHRALERAALQRDADAGQRLLAEHLGHTAAGLDRPAPAND</sequence>
<dbReference type="Gene3D" id="1.20.120.530">
    <property type="entry name" value="GntR ligand-binding domain-like"/>
    <property type="match status" value="1"/>
</dbReference>
<keyword evidence="3" id="KW-0804">Transcription</keyword>
<gene>
    <name evidence="5" type="ORF">D1781_14725</name>
</gene>
<evidence type="ECO:0000259" key="4">
    <source>
        <dbReference type="PROSITE" id="PS50949"/>
    </source>
</evidence>
<evidence type="ECO:0000313" key="5">
    <source>
        <dbReference type="EMBL" id="RIX28985.1"/>
    </source>
</evidence>
<dbReference type="InterPro" id="IPR008920">
    <property type="entry name" value="TF_FadR/GntR_C"/>
</dbReference>